<evidence type="ECO:0008006" key="3">
    <source>
        <dbReference type="Google" id="ProtNLM"/>
    </source>
</evidence>
<protein>
    <recommendedName>
        <fullName evidence="3">HTH cro/C1-type domain-containing protein</fullName>
    </recommendedName>
</protein>
<dbReference type="EMBL" id="AP028679">
    <property type="protein sequence ID" value="BEQ14494.1"/>
    <property type="molecule type" value="Genomic_DNA"/>
</dbReference>
<dbReference type="KEGG" id="dmp:FAK_15600"/>
<dbReference type="Proteomes" id="UP001366166">
    <property type="component" value="Chromosome"/>
</dbReference>
<reference evidence="2" key="1">
    <citation type="journal article" date="2023" name="Arch. Microbiol.">
        <title>Desulfoferula mesophilus gen. nov. sp. nov., a mesophilic sulfate-reducing bacterium isolated from a brackish lake sediment.</title>
        <authorList>
            <person name="Watanabe T."/>
            <person name="Yabe T."/>
            <person name="Tsuji J.M."/>
            <person name="Fukui M."/>
        </authorList>
    </citation>
    <scope>NUCLEOTIDE SEQUENCE [LARGE SCALE GENOMIC DNA]</scope>
    <source>
        <strain evidence="2">12FAK</strain>
    </source>
</reference>
<evidence type="ECO:0000313" key="2">
    <source>
        <dbReference type="Proteomes" id="UP001366166"/>
    </source>
</evidence>
<proteinExistence type="predicted"/>
<dbReference type="RefSeq" id="WP_338606199.1">
    <property type="nucleotide sequence ID" value="NZ_AP028679.1"/>
</dbReference>
<dbReference type="AlphaFoldDB" id="A0AAU9EIQ4"/>
<organism evidence="1 2">
    <name type="scientific">Desulfoferula mesophila</name>
    <dbReference type="NCBI Taxonomy" id="3058419"/>
    <lineage>
        <taxon>Bacteria</taxon>
        <taxon>Pseudomonadati</taxon>
        <taxon>Thermodesulfobacteriota</taxon>
        <taxon>Desulfarculia</taxon>
        <taxon>Desulfarculales</taxon>
        <taxon>Desulfarculaceae</taxon>
        <taxon>Desulfoferula</taxon>
    </lineage>
</organism>
<accession>A0AAU9EIQ4</accession>
<name>A0AAU9EIQ4_9BACT</name>
<gene>
    <name evidence="1" type="ORF">FAK_15600</name>
</gene>
<sequence length="78" mass="8492">MMLDSEIVVRSAREVGIDRHSTLAQVSGVDSKRLQKAIGGRAELVPLEILALARALNREPLEIVSCPIPSSLILNLFN</sequence>
<evidence type="ECO:0000313" key="1">
    <source>
        <dbReference type="EMBL" id="BEQ14494.1"/>
    </source>
</evidence>
<keyword evidence="2" id="KW-1185">Reference proteome</keyword>